<reference evidence="3 4" key="2">
    <citation type="submission" date="2016-09" db="EMBL/GenBank/DDBJ databases">
        <title>Streptomyces fradiae DSM40063, a candidate organism with high potential of specific P450 cytochromes.</title>
        <authorList>
            <person name="Grumaz C."/>
            <person name="Vainshtein Y."/>
            <person name="Kirstahler P."/>
            <person name="Sohn K."/>
        </authorList>
    </citation>
    <scope>NUCLEOTIDE SEQUENCE [LARGE SCALE GENOMIC DNA]</scope>
    <source>
        <strain evidence="3 4">DSM 40063</strain>
    </source>
</reference>
<protein>
    <submittedName>
        <fullName evidence="3">Uncharacterized protein</fullName>
    </submittedName>
</protein>
<comment type="caution">
    <text evidence="3">The sequence shown here is derived from an EMBL/GenBank/DDBJ whole genome shotgun (WGS) entry which is preliminary data.</text>
</comment>
<dbReference type="Proteomes" id="UP000731519">
    <property type="component" value="Unassembled WGS sequence"/>
</dbReference>
<feature type="region of interest" description="Disordered" evidence="1">
    <location>
        <begin position="1"/>
        <end position="29"/>
    </location>
</feature>
<evidence type="ECO:0000313" key="3">
    <source>
        <dbReference type="EMBL" id="OSY50623.1"/>
    </source>
</evidence>
<evidence type="ECO:0000313" key="2">
    <source>
        <dbReference type="EMBL" id="KAF0646734.1"/>
    </source>
</evidence>
<sequence length="29" mass="3417">MTARLTDEERKALSDKVRDANKRSESRPR</sequence>
<organism evidence="3 4">
    <name type="scientific">Streptomyces fradiae ATCC 10745 = DSM 40063</name>
    <dbReference type="NCBI Taxonomy" id="1319510"/>
    <lineage>
        <taxon>Bacteria</taxon>
        <taxon>Bacillati</taxon>
        <taxon>Actinomycetota</taxon>
        <taxon>Actinomycetes</taxon>
        <taxon>Kitasatosporales</taxon>
        <taxon>Streptomycetaceae</taxon>
        <taxon>Streptomyces</taxon>
    </lineage>
</organism>
<keyword evidence="5" id="KW-1185">Reference proteome</keyword>
<evidence type="ECO:0000313" key="5">
    <source>
        <dbReference type="Proteomes" id="UP000731519"/>
    </source>
</evidence>
<dbReference type="Proteomes" id="UP000194318">
    <property type="component" value="Unassembled WGS sequence"/>
</dbReference>
<dbReference type="AlphaFoldDB" id="A0A1Y2NSZ3"/>
<gene>
    <name evidence="3" type="ORF">BG846_03791</name>
    <name evidence="2" type="ORF">K701_27525</name>
</gene>
<proteinExistence type="predicted"/>
<evidence type="ECO:0000256" key="1">
    <source>
        <dbReference type="SAM" id="MobiDB-lite"/>
    </source>
</evidence>
<reference evidence="2 5" key="1">
    <citation type="submission" date="2013-05" db="EMBL/GenBank/DDBJ databases">
        <title>Genome Sequence of Streptomyces fradiae.</title>
        <authorList>
            <person name="Kirby R."/>
        </authorList>
    </citation>
    <scope>NUCLEOTIDE SEQUENCE [LARGE SCALE GENOMIC DNA]</scope>
    <source>
        <strain evidence="2 5">ATCC 10745</strain>
    </source>
</reference>
<dbReference type="EMBL" id="MIFZ01000278">
    <property type="protein sequence ID" value="OSY50623.1"/>
    <property type="molecule type" value="Genomic_DNA"/>
</dbReference>
<dbReference type="EMBL" id="ASYR01000048">
    <property type="protein sequence ID" value="KAF0646734.1"/>
    <property type="molecule type" value="Genomic_DNA"/>
</dbReference>
<evidence type="ECO:0000313" key="4">
    <source>
        <dbReference type="Proteomes" id="UP000194318"/>
    </source>
</evidence>
<name>A0A1Y2NSZ3_STRFR</name>
<accession>A0A1Y2NSZ3</accession>